<keyword evidence="3" id="KW-1185">Reference proteome</keyword>
<comment type="caution">
    <text evidence="2">The sequence shown here is derived from an EMBL/GenBank/DDBJ whole genome shotgun (WGS) entry which is preliminary data.</text>
</comment>
<evidence type="ECO:0000256" key="1">
    <source>
        <dbReference type="ARBA" id="ARBA00005721"/>
    </source>
</evidence>
<dbReference type="STRING" id="1121324.CLIT_23c03120"/>
<sequence>MYGKIENQYGKIYIENDVIAKIAGKAAVECYGIVGFASKSMKNGIVELLKSENMAKGINVNVDDERLEMELFVIIEYGTKISEVAHNIMDRVKYSVEKNTGLKVSKIDIKVQGIRVSK</sequence>
<dbReference type="PANTHER" id="PTHR34297:SF2">
    <property type="entry name" value="ASP23_GLS24 FAMILY ENVELOPE STRESS RESPONSE PROTEIN"/>
    <property type="match status" value="1"/>
</dbReference>
<dbReference type="EMBL" id="JJMM01000026">
    <property type="protein sequence ID" value="KDR94040.1"/>
    <property type="molecule type" value="Genomic_DNA"/>
</dbReference>
<evidence type="ECO:0000313" key="3">
    <source>
        <dbReference type="Proteomes" id="UP000027946"/>
    </source>
</evidence>
<name>A0A069RCR9_PEPLI</name>
<dbReference type="InterPro" id="IPR005531">
    <property type="entry name" value="Asp23"/>
</dbReference>
<dbReference type="AlphaFoldDB" id="A0A069RCR9"/>
<accession>A0A069RCR9</accession>
<protein>
    <recommendedName>
        <fullName evidence="4">Asp23/Gls24 family envelope stress response protein</fullName>
    </recommendedName>
</protein>
<evidence type="ECO:0000313" key="2">
    <source>
        <dbReference type="EMBL" id="KDR94040.1"/>
    </source>
</evidence>
<dbReference type="RefSeq" id="WP_038267827.1">
    <property type="nucleotide sequence ID" value="NZ_FSRH01000003.1"/>
</dbReference>
<dbReference type="PANTHER" id="PTHR34297">
    <property type="entry name" value="HYPOTHETICAL CYTOSOLIC PROTEIN-RELATED"/>
    <property type="match status" value="1"/>
</dbReference>
<dbReference type="OrthoDB" id="9791482at2"/>
<dbReference type="Proteomes" id="UP000027946">
    <property type="component" value="Unassembled WGS sequence"/>
</dbReference>
<organism evidence="2 3">
    <name type="scientific">Peptoclostridium litorale DSM 5388</name>
    <dbReference type="NCBI Taxonomy" id="1121324"/>
    <lineage>
        <taxon>Bacteria</taxon>
        <taxon>Bacillati</taxon>
        <taxon>Bacillota</taxon>
        <taxon>Clostridia</taxon>
        <taxon>Peptostreptococcales</taxon>
        <taxon>Peptoclostridiaceae</taxon>
        <taxon>Peptoclostridium</taxon>
    </lineage>
</organism>
<dbReference type="Pfam" id="PF03780">
    <property type="entry name" value="Asp23"/>
    <property type="match status" value="1"/>
</dbReference>
<reference evidence="2 3" key="1">
    <citation type="submission" date="2014-03" db="EMBL/GenBank/DDBJ databases">
        <title>Genome sequence of Clostridium litorale W6, DSM 5388.</title>
        <authorList>
            <person name="Poehlein A."/>
            <person name="Jagirdar A."/>
            <person name="Khonsari B."/>
            <person name="Chibani C.M."/>
            <person name="Gutierrez Gutierrez D.A."/>
            <person name="Davydova E."/>
            <person name="Alghaithi H.S."/>
            <person name="Nair K.P."/>
            <person name="Dhamotharan K."/>
            <person name="Chandran L."/>
            <person name="G W."/>
            <person name="Daniel R."/>
        </authorList>
    </citation>
    <scope>NUCLEOTIDE SEQUENCE [LARGE SCALE GENOMIC DNA]</scope>
    <source>
        <strain evidence="2 3">W6</strain>
    </source>
</reference>
<gene>
    <name evidence="2" type="ORF">CLIT_23c03120</name>
</gene>
<dbReference type="eggNOG" id="COG1302">
    <property type="taxonomic scope" value="Bacteria"/>
</dbReference>
<proteinExistence type="inferred from homology"/>
<evidence type="ECO:0008006" key="4">
    <source>
        <dbReference type="Google" id="ProtNLM"/>
    </source>
</evidence>
<comment type="similarity">
    <text evidence="1">Belongs to the asp23 family.</text>
</comment>